<name>A0AAW1M2Y6_POPJA</name>
<protein>
    <recommendedName>
        <fullName evidence="4">Reverse transcriptase domain-containing protein</fullName>
    </recommendedName>
</protein>
<sequence>MKLEATSREYGLVINDRKTKYMNFGPQTSNCQTLLEIGCYKFEKVSSFNYLGSLITCDNNIKGELEKRIKTGMKTYYTYKHLFKNKWISTITKLRLDNTVIRPTTTYAAESWTLNKAKEGMLKIILRGILGPVEEEEGKRNLMNHEIQEINDGSDIVEFVKGKRNLMNHEIQEINDGSDIVEFVKSQRLEWWGHIQRMEENQNPKIINKWGPNITRRKGRPKNRWTQNIREDQKHTHSSKVSKDNKQKLATGE</sequence>
<organism evidence="2 3">
    <name type="scientific">Popillia japonica</name>
    <name type="common">Japanese beetle</name>
    <dbReference type="NCBI Taxonomy" id="7064"/>
    <lineage>
        <taxon>Eukaryota</taxon>
        <taxon>Metazoa</taxon>
        <taxon>Ecdysozoa</taxon>
        <taxon>Arthropoda</taxon>
        <taxon>Hexapoda</taxon>
        <taxon>Insecta</taxon>
        <taxon>Pterygota</taxon>
        <taxon>Neoptera</taxon>
        <taxon>Endopterygota</taxon>
        <taxon>Coleoptera</taxon>
        <taxon>Polyphaga</taxon>
        <taxon>Scarabaeiformia</taxon>
        <taxon>Scarabaeidae</taxon>
        <taxon>Rutelinae</taxon>
        <taxon>Popillia</taxon>
    </lineage>
</organism>
<dbReference type="AlphaFoldDB" id="A0AAW1M2Y6"/>
<keyword evidence="3" id="KW-1185">Reference proteome</keyword>
<evidence type="ECO:0000313" key="2">
    <source>
        <dbReference type="EMBL" id="KAK9743526.1"/>
    </source>
</evidence>
<gene>
    <name evidence="2" type="ORF">QE152_g8547</name>
</gene>
<dbReference type="PANTHER" id="PTHR47027:SF20">
    <property type="entry name" value="REVERSE TRANSCRIPTASE-LIKE PROTEIN WITH RNA-DIRECTED DNA POLYMERASE DOMAIN"/>
    <property type="match status" value="1"/>
</dbReference>
<feature type="region of interest" description="Disordered" evidence="1">
    <location>
        <begin position="211"/>
        <end position="253"/>
    </location>
</feature>
<proteinExistence type="predicted"/>
<evidence type="ECO:0008006" key="4">
    <source>
        <dbReference type="Google" id="ProtNLM"/>
    </source>
</evidence>
<dbReference type="Proteomes" id="UP001458880">
    <property type="component" value="Unassembled WGS sequence"/>
</dbReference>
<dbReference type="PANTHER" id="PTHR47027">
    <property type="entry name" value="REVERSE TRANSCRIPTASE DOMAIN-CONTAINING PROTEIN"/>
    <property type="match status" value="1"/>
</dbReference>
<dbReference type="EMBL" id="JASPKY010000068">
    <property type="protein sequence ID" value="KAK9743526.1"/>
    <property type="molecule type" value="Genomic_DNA"/>
</dbReference>
<accession>A0AAW1M2Y6</accession>
<reference evidence="2 3" key="1">
    <citation type="journal article" date="2024" name="BMC Genomics">
        <title>De novo assembly and annotation of Popillia japonica's genome with initial clues to its potential as an invasive pest.</title>
        <authorList>
            <person name="Cucini C."/>
            <person name="Boschi S."/>
            <person name="Funari R."/>
            <person name="Cardaioli E."/>
            <person name="Iannotti N."/>
            <person name="Marturano G."/>
            <person name="Paoli F."/>
            <person name="Bruttini M."/>
            <person name="Carapelli A."/>
            <person name="Frati F."/>
            <person name="Nardi F."/>
        </authorList>
    </citation>
    <scope>NUCLEOTIDE SEQUENCE [LARGE SCALE GENOMIC DNA]</scope>
    <source>
        <strain evidence="2">DMR45628</strain>
    </source>
</reference>
<comment type="caution">
    <text evidence="2">The sequence shown here is derived from an EMBL/GenBank/DDBJ whole genome shotgun (WGS) entry which is preliminary data.</text>
</comment>
<evidence type="ECO:0000256" key="1">
    <source>
        <dbReference type="SAM" id="MobiDB-lite"/>
    </source>
</evidence>
<evidence type="ECO:0000313" key="3">
    <source>
        <dbReference type="Proteomes" id="UP001458880"/>
    </source>
</evidence>
<feature type="compositionally biased region" description="Basic and acidic residues" evidence="1">
    <location>
        <begin position="229"/>
        <end position="247"/>
    </location>
</feature>